<evidence type="ECO:0000256" key="5">
    <source>
        <dbReference type="ARBA" id="ARBA00022692"/>
    </source>
</evidence>
<sequence>MPTGIPAASSSTPATDTTSAADLELQFTPSLHPHLLVHGTPSPSPYDAHQQGPCFLRLDLAIPDALFPDPDELADLWGAPDIDHGDLVYTDAPLAGPSSSRLSWTLSPRVIDIERPLLPDSPLVNLTVVVPLDRDDKAVDVDIPLHIRYLPPSPEAGWDVPVFGQGGGNVRRVWVCGHSAFEGVQDVQDISANMTLHLPAAKPSYQVPVEIATATVVWLGWTFLVYMLIRVARRSSAAKSKAKETKSK</sequence>
<protein>
    <recommendedName>
        <fullName evidence="10">Protein PBN1</fullName>
    </recommendedName>
</protein>
<keyword evidence="7 10" id="KW-1133">Transmembrane helix</keyword>
<dbReference type="InterPro" id="IPR013233">
    <property type="entry name" value="PIG-X/PBN1"/>
</dbReference>
<evidence type="ECO:0000256" key="3">
    <source>
        <dbReference type="ARBA" id="ARBA00010345"/>
    </source>
</evidence>
<dbReference type="Pfam" id="PF08320">
    <property type="entry name" value="PIG-X"/>
    <property type="match status" value="1"/>
</dbReference>
<evidence type="ECO:0000313" key="12">
    <source>
        <dbReference type="Proteomes" id="UP000279236"/>
    </source>
</evidence>
<evidence type="ECO:0000313" key="11">
    <source>
        <dbReference type="EMBL" id="RSH82694.1"/>
    </source>
</evidence>
<dbReference type="GO" id="GO:0005789">
    <property type="term" value="C:endoplasmic reticulum membrane"/>
    <property type="evidence" value="ECO:0007669"/>
    <property type="project" value="UniProtKB-SubCell"/>
</dbReference>
<comment type="caution">
    <text evidence="11">The sequence shown here is derived from an EMBL/GenBank/DDBJ whole genome shotgun (WGS) entry which is preliminary data.</text>
</comment>
<dbReference type="GO" id="GO:0006506">
    <property type="term" value="P:GPI anchor biosynthetic process"/>
    <property type="evidence" value="ECO:0007669"/>
    <property type="project" value="UniProtKB-UniPathway"/>
</dbReference>
<comment type="subcellular location">
    <subcellularLocation>
        <location evidence="1 10">Endoplasmic reticulum membrane</location>
        <topology evidence="1 10">Single-pass membrane protein</topology>
    </subcellularLocation>
</comment>
<comment type="function">
    <text evidence="10">Required for proper folding and/or the stability of a subset of proteins in the endoplasmic reticulum. Component of glycosylphosphatidylinositol-mannosyltransferase 1 which transfers the first of the 4 mannoses in the GPI-anchor precursors during GPI-anchor biosynthesis. Probably acts by stabilizing the mannosyltransferase GPI14.</text>
</comment>
<keyword evidence="4 10" id="KW-0337">GPI-anchor biosynthesis</keyword>
<dbReference type="OrthoDB" id="5546453at2759"/>
<dbReference type="Proteomes" id="UP000279236">
    <property type="component" value="Unassembled WGS sequence"/>
</dbReference>
<name>A0A427XV08_9TREE</name>
<keyword evidence="12" id="KW-1185">Reference proteome</keyword>
<comment type="similarity">
    <text evidence="3 10">Belongs to the PIGX family.</text>
</comment>
<gene>
    <name evidence="11" type="ORF">EHS24_007688</name>
</gene>
<keyword evidence="6 10" id="KW-0256">Endoplasmic reticulum</keyword>
<dbReference type="GeneID" id="39592231"/>
<proteinExistence type="inferred from homology"/>
<evidence type="ECO:0000256" key="1">
    <source>
        <dbReference type="ARBA" id="ARBA00004389"/>
    </source>
</evidence>
<evidence type="ECO:0000256" key="6">
    <source>
        <dbReference type="ARBA" id="ARBA00022824"/>
    </source>
</evidence>
<dbReference type="STRING" id="105984.A0A427XV08"/>
<evidence type="ECO:0000256" key="10">
    <source>
        <dbReference type="RuleBase" id="RU366056"/>
    </source>
</evidence>
<dbReference type="EMBL" id="RSCE01000005">
    <property type="protein sequence ID" value="RSH82694.1"/>
    <property type="molecule type" value="Genomic_DNA"/>
</dbReference>
<keyword evidence="9" id="KW-0325">Glycoprotein</keyword>
<comment type="pathway">
    <text evidence="2 10">Glycolipid biosynthesis; glycosylphosphatidylinositol-anchor biosynthesis.</text>
</comment>
<evidence type="ECO:0000256" key="8">
    <source>
        <dbReference type="ARBA" id="ARBA00023136"/>
    </source>
</evidence>
<dbReference type="RefSeq" id="XP_028476926.1">
    <property type="nucleotide sequence ID" value="XM_028623033.1"/>
</dbReference>
<evidence type="ECO:0000256" key="7">
    <source>
        <dbReference type="ARBA" id="ARBA00022989"/>
    </source>
</evidence>
<dbReference type="AlphaFoldDB" id="A0A427XV08"/>
<evidence type="ECO:0000256" key="9">
    <source>
        <dbReference type="ARBA" id="ARBA00023180"/>
    </source>
</evidence>
<feature type="transmembrane region" description="Helical" evidence="10">
    <location>
        <begin position="211"/>
        <end position="229"/>
    </location>
</feature>
<keyword evidence="5 10" id="KW-0812">Transmembrane</keyword>
<evidence type="ECO:0000256" key="2">
    <source>
        <dbReference type="ARBA" id="ARBA00004687"/>
    </source>
</evidence>
<reference evidence="11 12" key="1">
    <citation type="submission" date="2018-11" db="EMBL/GenBank/DDBJ databases">
        <title>Genome sequence of Apiotrichum porosum DSM 27194.</title>
        <authorList>
            <person name="Aliyu H."/>
            <person name="Gorte O."/>
            <person name="Ochsenreither K."/>
        </authorList>
    </citation>
    <scope>NUCLEOTIDE SEQUENCE [LARGE SCALE GENOMIC DNA]</scope>
    <source>
        <strain evidence="11 12">DSM 27194</strain>
    </source>
</reference>
<keyword evidence="8 10" id="KW-0472">Membrane</keyword>
<dbReference type="UniPathway" id="UPA00196"/>
<organism evidence="11 12">
    <name type="scientific">Apiotrichum porosum</name>
    <dbReference type="NCBI Taxonomy" id="105984"/>
    <lineage>
        <taxon>Eukaryota</taxon>
        <taxon>Fungi</taxon>
        <taxon>Dikarya</taxon>
        <taxon>Basidiomycota</taxon>
        <taxon>Agaricomycotina</taxon>
        <taxon>Tremellomycetes</taxon>
        <taxon>Trichosporonales</taxon>
        <taxon>Trichosporonaceae</taxon>
        <taxon>Apiotrichum</taxon>
    </lineage>
</organism>
<evidence type="ECO:0000256" key="4">
    <source>
        <dbReference type="ARBA" id="ARBA00022502"/>
    </source>
</evidence>
<accession>A0A427XV08</accession>